<dbReference type="GO" id="GO:0007155">
    <property type="term" value="P:cell adhesion"/>
    <property type="evidence" value="ECO:0007669"/>
    <property type="project" value="InterPro"/>
</dbReference>
<dbReference type="AlphaFoldDB" id="A0A9D4DSB2"/>
<dbReference type="PROSITE" id="PS00232">
    <property type="entry name" value="CADHERIN_1"/>
    <property type="match status" value="1"/>
</dbReference>
<comment type="caution">
    <text evidence="6">Lacks conserved residue(s) required for the propagation of feature annotation.</text>
</comment>
<name>A0A9D4DSB2_DREPO</name>
<dbReference type="SMART" id="SM00181">
    <property type="entry name" value="EGF"/>
    <property type="match status" value="1"/>
</dbReference>
<keyword evidence="5 6" id="KW-1015">Disulfide bond</keyword>
<feature type="chain" id="PRO_5039126266" description="EGF-like domain-containing protein" evidence="8">
    <location>
        <begin position="20"/>
        <end position="202"/>
    </location>
</feature>
<feature type="disulfide bond" evidence="6">
    <location>
        <begin position="152"/>
        <end position="161"/>
    </location>
</feature>
<keyword evidence="2 6" id="KW-0245">EGF-like domain</keyword>
<evidence type="ECO:0000256" key="2">
    <source>
        <dbReference type="ARBA" id="ARBA00022536"/>
    </source>
</evidence>
<dbReference type="EMBL" id="JAIWYP010000010">
    <property type="protein sequence ID" value="KAH3752914.1"/>
    <property type="molecule type" value="Genomic_DNA"/>
</dbReference>
<dbReference type="InterPro" id="IPR020894">
    <property type="entry name" value="Cadherin_CS"/>
</dbReference>
<evidence type="ECO:0000256" key="1">
    <source>
        <dbReference type="ARBA" id="ARBA00004370"/>
    </source>
</evidence>
<keyword evidence="4" id="KW-0472">Membrane</keyword>
<evidence type="ECO:0000259" key="9">
    <source>
        <dbReference type="PROSITE" id="PS50026"/>
    </source>
</evidence>
<sequence length="202" mass="21352">MNIIIIVCSWVLFASQVECNIPIFTHPSGGDQTTPPCAENMPVSTSVDSVTLADTTGFNVAIHSQTPPFPPFQMTFADINGTDGSADPRNTVLSIPLTLIIEDENDNFPQFLNDSYARIIYDSVIPVNPCISNPCANGGTCVVIGKSFKCICASGIQVPNCSITDPTTISSTKSQGDPCSSKPSNTVSLTTPHGKHNGSSKN</sequence>
<dbReference type="CDD" id="cd00054">
    <property type="entry name" value="EGF_CA"/>
    <property type="match status" value="1"/>
</dbReference>
<evidence type="ECO:0000256" key="7">
    <source>
        <dbReference type="SAM" id="MobiDB-lite"/>
    </source>
</evidence>
<evidence type="ECO:0000256" key="6">
    <source>
        <dbReference type="PROSITE-ProRule" id="PRU00076"/>
    </source>
</evidence>
<evidence type="ECO:0000256" key="5">
    <source>
        <dbReference type="ARBA" id="ARBA00023157"/>
    </source>
</evidence>
<feature type="region of interest" description="Disordered" evidence="7">
    <location>
        <begin position="171"/>
        <end position="202"/>
    </location>
</feature>
<evidence type="ECO:0000256" key="4">
    <source>
        <dbReference type="ARBA" id="ARBA00023136"/>
    </source>
</evidence>
<accession>A0A9D4DSB2</accession>
<keyword evidence="8" id="KW-0732">Signal</keyword>
<organism evidence="10 11">
    <name type="scientific">Dreissena polymorpha</name>
    <name type="common">Zebra mussel</name>
    <name type="synonym">Mytilus polymorpha</name>
    <dbReference type="NCBI Taxonomy" id="45954"/>
    <lineage>
        <taxon>Eukaryota</taxon>
        <taxon>Metazoa</taxon>
        <taxon>Spiralia</taxon>
        <taxon>Lophotrochozoa</taxon>
        <taxon>Mollusca</taxon>
        <taxon>Bivalvia</taxon>
        <taxon>Autobranchia</taxon>
        <taxon>Heteroconchia</taxon>
        <taxon>Euheterodonta</taxon>
        <taxon>Imparidentia</taxon>
        <taxon>Neoheterodontei</taxon>
        <taxon>Myida</taxon>
        <taxon>Dreissenoidea</taxon>
        <taxon>Dreissenidae</taxon>
        <taxon>Dreissena</taxon>
    </lineage>
</organism>
<keyword evidence="11" id="KW-1185">Reference proteome</keyword>
<comment type="caution">
    <text evidence="10">The sequence shown here is derived from an EMBL/GenBank/DDBJ whole genome shotgun (WGS) entry which is preliminary data.</text>
</comment>
<dbReference type="InterPro" id="IPR000742">
    <property type="entry name" value="EGF"/>
</dbReference>
<evidence type="ECO:0000313" key="11">
    <source>
        <dbReference type="Proteomes" id="UP000828390"/>
    </source>
</evidence>
<keyword evidence="3" id="KW-0677">Repeat</keyword>
<reference evidence="10" key="2">
    <citation type="submission" date="2020-11" db="EMBL/GenBank/DDBJ databases">
        <authorList>
            <person name="McCartney M.A."/>
            <person name="Auch B."/>
            <person name="Kono T."/>
            <person name="Mallez S."/>
            <person name="Becker A."/>
            <person name="Gohl D.M."/>
            <person name="Silverstein K.A.T."/>
            <person name="Koren S."/>
            <person name="Bechman K.B."/>
            <person name="Herman A."/>
            <person name="Abrahante J.E."/>
            <person name="Garbe J."/>
        </authorList>
    </citation>
    <scope>NUCLEOTIDE SEQUENCE</scope>
    <source>
        <strain evidence="10">Duluth1</strain>
        <tissue evidence="10">Whole animal</tissue>
    </source>
</reference>
<dbReference type="GO" id="GO:0005886">
    <property type="term" value="C:plasma membrane"/>
    <property type="evidence" value="ECO:0007669"/>
    <property type="project" value="InterPro"/>
</dbReference>
<dbReference type="Proteomes" id="UP000828390">
    <property type="component" value="Unassembled WGS sequence"/>
</dbReference>
<dbReference type="Pfam" id="PF00008">
    <property type="entry name" value="EGF"/>
    <property type="match status" value="1"/>
</dbReference>
<feature type="signal peptide" evidence="8">
    <location>
        <begin position="1"/>
        <end position="19"/>
    </location>
</feature>
<evidence type="ECO:0000256" key="8">
    <source>
        <dbReference type="SAM" id="SignalP"/>
    </source>
</evidence>
<feature type="compositionally biased region" description="Polar residues" evidence="7">
    <location>
        <begin position="171"/>
        <end position="192"/>
    </location>
</feature>
<evidence type="ECO:0000256" key="3">
    <source>
        <dbReference type="ARBA" id="ARBA00022737"/>
    </source>
</evidence>
<dbReference type="Gene3D" id="2.10.25.10">
    <property type="entry name" value="Laminin"/>
    <property type="match status" value="1"/>
</dbReference>
<feature type="compositionally biased region" description="Basic residues" evidence="7">
    <location>
        <begin position="193"/>
        <end position="202"/>
    </location>
</feature>
<protein>
    <recommendedName>
        <fullName evidence="9">EGF-like domain-containing protein</fullName>
    </recommendedName>
</protein>
<dbReference type="SUPFAM" id="SSF57196">
    <property type="entry name" value="EGF/Laminin"/>
    <property type="match status" value="1"/>
</dbReference>
<dbReference type="PROSITE" id="PS50026">
    <property type="entry name" value="EGF_3"/>
    <property type="match status" value="1"/>
</dbReference>
<gene>
    <name evidence="10" type="ORF">DPMN_187540</name>
</gene>
<proteinExistence type="predicted"/>
<evidence type="ECO:0000313" key="10">
    <source>
        <dbReference type="EMBL" id="KAH3752914.1"/>
    </source>
</evidence>
<dbReference type="FunFam" id="2.10.25.10:FF:000095">
    <property type="entry name" value="Notch, isoform B"/>
    <property type="match status" value="1"/>
</dbReference>
<feature type="domain" description="EGF-like" evidence="9">
    <location>
        <begin position="126"/>
        <end position="162"/>
    </location>
</feature>
<reference evidence="10" key="1">
    <citation type="journal article" date="2019" name="bioRxiv">
        <title>The Genome of the Zebra Mussel, Dreissena polymorpha: A Resource for Invasive Species Research.</title>
        <authorList>
            <person name="McCartney M.A."/>
            <person name="Auch B."/>
            <person name="Kono T."/>
            <person name="Mallez S."/>
            <person name="Zhang Y."/>
            <person name="Obille A."/>
            <person name="Becker A."/>
            <person name="Abrahante J.E."/>
            <person name="Garbe J."/>
            <person name="Badalamenti J.P."/>
            <person name="Herman A."/>
            <person name="Mangelson H."/>
            <person name="Liachko I."/>
            <person name="Sullivan S."/>
            <person name="Sone E.D."/>
            <person name="Koren S."/>
            <person name="Silverstein K.A.T."/>
            <person name="Beckman K.B."/>
            <person name="Gohl D.M."/>
        </authorList>
    </citation>
    <scope>NUCLEOTIDE SEQUENCE</scope>
    <source>
        <strain evidence="10">Duluth1</strain>
        <tissue evidence="10">Whole animal</tissue>
    </source>
</reference>
<comment type="subcellular location">
    <subcellularLocation>
        <location evidence="1">Membrane</location>
    </subcellularLocation>
</comment>